<evidence type="ECO:0000313" key="5">
    <source>
        <dbReference type="Proteomes" id="UP001165121"/>
    </source>
</evidence>
<dbReference type="Proteomes" id="UP001165121">
    <property type="component" value="Unassembled WGS sequence"/>
</dbReference>
<feature type="compositionally biased region" description="Polar residues" evidence="1">
    <location>
        <begin position="435"/>
        <end position="446"/>
    </location>
</feature>
<accession>A0A9W6XNC0</accession>
<dbReference type="InterPro" id="IPR007021">
    <property type="entry name" value="DUF659"/>
</dbReference>
<organism evidence="4 5">
    <name type="scientific">Phytophthora fragariaefolia</name>
    <dbReference type="NCBI Taxonomy" id="1490495"/>
    <lineage>
        <taxon>Eukaryota</taxon>
        <taxon>Sar</taxon>
        <taxon>Stramenopiles</taxon>
        <taxon>Oomycota</taxon>
        <taxon>Peronosporomycetes</taxon>
        <taxon>Peronosporales</taxon>
        <taxon>Peronosporaceae</taxon>
        <taxon>Phytophthora</taxon>
    </lineage>
</organism>
<feature type="domain" description="HAT C-terminal dimerisation" evidence="3">
    <location>
        <begin position="300"/>
        <end position="368"/>
    </location>
</feature>
<evidence type="ECO:0000256" key="1">
    <source>
        <dbReference type="SAM" id="MobiDB-lite"/>
    </source>
</evidence>
<name>A0A9W6XNC0_9STRA</name>
<dbReference type="InterPro" id="IPR008906">
    <property type="entry name" value="HATC_C_dom"/>
</dbReference>
<evidence type="ECO:0000313" key="4">
    <source>
        <dbReference type="EMBL" id="GMF42331.1"/>
    </source>
</evidence>
<feature type="compositionally biased region" description="Acidic residues" evidence="1">
    <location>
        <begin position="391"/>
        <end position="403"/>
    </location>
</feature>
<evidence type="ECO:0000259" key="2">
    <source>
        <dbReference type="Pfam" id="PF04937"/>
    </source>
</evidence>
<feature type="region of interest" description="Disordered" evidence="1">
    <location>
        <begin position="388"/>
        <end position="446"/>
    </location>
</feature>
<keyword evidence="5" id="KW-1185">Reference proteome</keyword>
<dbReference type="SUPFAM" id="SSF53098">
    <property type="entry name" value="Ribonuclease H-like"/>
    <property type="match status" value="1"/>
</dbReference>
<gene>
    <name evidence="4" type="ORF">Pfra01_001379800</name>
</gene>
<proteinExistence type="predicted"/>
<dbReference type="Pfam" id="PF05699">
    <property type="entry name" value="Dimer_Tnp_hAT"/>
    <property type="match status" value="1"/>
</dbReference>
<dbReference type="GO" id="GO:0046983">
    <property type="term" value="F:protein dimerization activity"/>
    <property type="evidence" value="ECO:0007669"/>
    <property type="project" value="InterPro"/>
</dbReference>
<dbReference type="EMBL" id="BSXT01001426">
    <property type="protein sequence ID" value="GMF42331.1"/>
    <property type="molecule type" value="Genomic_DNA"/>
</dbReference>
<reference evidence="4" key="1">
    <citation type="submission" date="2023-04" db="EMBL/GenBank/DDBJ databases">
        <title>Phytophthora fragariaefolia NBRC 109709.</title>
        <authorList>
            <person name="Ichikawa N."/>
            <person name="Sato H."/>
            <person name="Tonouchi N."/>
        </authorList>
    </citation>
    <scope>NUCLEOTIDE SEQUENCE</scope>
    <source>
        <strain evidence="4">NBRC 109709</strain>
    </source>
</reference>
<protein>
    <submittedName>
        <fullName evidence="4">Unnamed protein product</fullName>
    </submittedName>
</protein>
<evidence type="ECO:0000259" key="3">
    <source>
        <dbReference type="Pfam" id="PF05699"/>
    </source>
</evidence>
<comment type="caution">
    <text evidence="4">The sequence shown here is derived from an EMBL/GenBank/DDBJ whole genome shotgun (WGS) entry which is preliminary data.</text>
</comment>
<dbReference type="AlphaFoldDB" id="A0A9W6XNC0"/>
<dbReference type="InterPro" id="IPR012337">
    <property type="entry name" value="RNaseH-like_sf"/>
</dbReference>
<feature type="domain" description="DUF659" evidence="2">
    <location>
        <begin position="114"/>
        <end position="216"/>
    </location>
</feature>
<dbReference type="Pfam" id="PF04937">
    <property type="entry name" value="DUF659"/>
    <property type="match status" value="1"/>
</dbReference>
<dbReference type="OrthoDB" id="125165at2759"/>
<sequence length="446" mass="50235">MAPPKHKIWALFREYAPTIRGAKPHPDATCLASKIVLPNAQSSRNLLQHAIKCDKIDEETKERWQRHDAALRHKQAAKLTTPSKHRGPRTPTLTKYLFGTNYRGLILIITESGVTNLALITDGWSNKNGDSIVNFVLVNPRIPPLFWKSINSKADGHTAEYIAGTIWSTILEFESIIGSGKVTSVVTGSAANMKKAWRLVRKQRVNLVCTGCTAHGAQADKCPWRQNCTPTVQMAYLLDQTKTIYDLNDLEVKPLIKDAMQLAQDLQLIPAGLAKKFHKQLQFFVLVKSAWTGKLREDNNAYSPIAWWPFETSKTYALVREFATLLLYIPTSSASSERSWSTHGFIHTKLRNPLTPERVNKLVFVYTNIARKSEVNHIVYQLYPDAHDDSDISDESDEEEDENVASNYQRETATAMTTESEEKEDGDTIREAAVQAQNMFQTPPPS</sequence>